<evidence type="ECO:0000313" key="2">
    <source>
        <dbReference type="EMBL" id="SUS06542.1"/>
    </source>
</evidence>
<dbReference type="Pfam" id="PF01906">
    <property type="entry name" value="YbjQ_1"/>
    <property type="match status" value="1"/>
</dbReference>
<reference evidence="1" key="1">
    <citation type="submission" date="2018-07" db="EMBL/GenBank/DDBJ databases">
        <authorList>
            <person name="Quirk P.G."/>
            <person name="Krulwich T.A."/>
        </authorList>
    </citation>
    <scope>NUCLEOTIDE SEQUENCE</scope>
</reference>
<dbReference type="HAMAP" id="MF_00338">
    <property type="entry name" value="UPF0145"/>
    <property type="match status" value="1"/>
</dbReference>
<dbReference type="PANTHER" id="PTHR34068:SF1">
    <property type="entry name" value="UPF0145 PROTEIN YBJQ"/>
    <property type="match status" value="1"/>
</dbReference>
<dbReference type="EMBL" id="UIDG01000222">
    <property type="protein sequence ID" value="SUS06542.1"/>
    <property type="molecule type" value="Genomic_DNA"/>
</dbReference>
<dbReference type="AlphaFoldDB" id="A0A380TB28"/>
<dbReference type="InterPro" id="IPR035439">
    <property type="entry name" value="UPF0145_dom_sf"/>
</dbReference>
<sequence length="107" mass="11514">MILTTTDSVDGRRIKEYLGIVTGEAVLGTNIFRDFFAGIRDIVGGRSGSYEKELRNAKETAITEMVDEAKNKGADAILGIDLDYEHIGTGERSMLMVTASGTAVKLG</sequence>
<dbReference type="InterPro" id="IPR002765">
    <property type="entry name" value="UPF0145_YbjQ-like"/>
</dbReference>
<protein>
    <submittedName>
        <fullName evidence="1">Uncharacterized protein</fullName>
    </submittedName>
</protein>
<evidence type="ECO:0000313" key="1">
    <source>
        <dbReference type="EMBL" id="SUS04642.1"/>
    </source>
</evidence>
<proteinExistence type="inferred from homology"/>
<dbReference type="Gene3D" id="3.30.110.70">
    <property type="entry name" value="Hypothetical protein apc22750. Chain B"/>
    <property type="match status" value="1"/>
</dbReference>
<name>A0A380TB28_9ZZZZ</name>
<dbReference type="EMBL" id="UIDG01000043">
    <property type="protein sequence ID" value="SUS04642.1"/>
    <property type="molecule type" value="Genomic_DNA"/>
</dbReference>
<dbReference type="SUPFAM" id="SSF117782">
    <property type="entry name" value="YbjQ-like"/>
    <property type="match status" value="1"/>
</dbReference>
<dbReference type="PANTHER" id="PTHR34068">
    <property type="entry name" value="UPF0145 PROTEIN YBJQ"/>
    <property type="match status" value="1"/>
</dbReference>
<organism evidence="1">
    <name type="scientific">metagenome</name>
    <dbReference type="NCBI Taxonomy" id="256318"/>
    <lineage>
        <taxon>unclassified sequences</taxon>
        <taxon>metagenomes</taxon>
    </lineage>
</organism>
<gene>
    <name evidence="1" type="primary">ybjQ</name>
    <name evidence="1" type="ORF">DF3PB_1370010</name>
    <name evidence="2" type="ORF">DF3PB_2990001</name>
</gene>
<accession>A0A380TB28</accession>